<evidence type="ECO:0000256" key="10">
    <source>
        <dbReference type="ARBA" id="ARBA00023180"/>
    </source>
</evidence>
<keyword evidence="8" id="KW-0106">Calcium</keyword>
<keyword evidence="4" id="KW-0479">Metal-binding</keyword>
<evidence type="ECO:0000256" key="5">
    <source>
        <dbReference type="ARBA" id="ARBA00022729"/>
    </source>
</evidence>
<proteinExistence type="predicted"/>
<dbReference type="FunFam" id="3.10.50.40:FF:000002">
    <property type="entry name" value="Peptidylprolyl isomerase"/>
    <property type="match status" value="1"/>
</dbReference>
<dbReference type="SUPFAM" id="SSF54534">
    <property type="entry name" value="FKBP-like"/>
    <property type="match status" value="2"/>
</dbReference>
<keyword evidence="11 13" id="KW-0413">Isomerase</keyword>
<keyword evidence="5" id="KW-0732">Signal</keyword>
<dbReference type="PANTHER" id="PTHR46046:SF2">
    <property type="entry name" value="PEPTIDYL-PROLYL CIS-TRANS ISOMERASE FKBP9"/>
    <property type="match status" value="1"/>
</dbReference>
<dbReference type="EC" id="5.2.1.8" evidence="3 13"/>
<dbReference type="Ensembl" id="ENSCCNT00000020838.1">
    <property type="protein sequence ID" value="ENSCCNP00000015974.1"/>
    <property type="gene ID" value="ENSCCNG00000016328.1"/>
</dbReference>
<dbReference type="InterPro" id="IPR001179">
    <property type="entry name" value="PPIase_FKBP_dom"/>
</dbReference>
<dbReference type="GO" id="GO:0005788">
    <property type="term" value="C:endoplasmic reticulum lumen"/>
    <property type="evidence" value="ECO:0007669"/>
    <property type="project" value="UniProtKB-SubCell"/>
</dbReference>
<feature type="domain" description="PPIase FKBP-type" evidence="14">
    <location>
        <begin position="1"/>
        <end position="48"/>
    </location>
</feature>
<evidence type="ECO:0000256" key="4">
    <source>
        <dbReference type="ARBA" id="ARBA00022723"/>
    </source>
</evidence>
<sequence>MDEGLLGVCIGERRRIVVPPHLGYGEEGRGNIPGSAVLVFDIHVIDFHNPSDSISITSHYKPPDCSVLSKKGDYLKYHYNASLLDGTLLDSTWSLGRTYNIVLGSGQVVLGMDLGLREMCVGERRTVIVPPHLGYGEAGVGKRRLQGCWAHSPSEFCGFGCPRENHNMLLPLKTERVCASGFFF</sequence>
<dbReference type="InterPro" id="IPR051989">
    <property type="entry name" value="FKBP-like_isomerase"/>
</dbReference>
<dbReference type="GO" id="GO:0003755">
    <property type="term" value="F:peptidyl-prolyl cis-trans isomerase activity"/>
    <property type="evidence" value="ECO:0007669"/>
    <property type="project" value="UniProtKB-KW"/>
</dbReference>
<accession>A0A8C0WV19</accession>
<evidence type="ECO:0000256" key="12">
    <source>
        <dbReference type="ARBA" id="ARBA00055986"/>
    </source>
</evidence>
<evidence type="ECO:0000256" key="2">
    <source>
        <dbReference type="ARBA" id="ARBA00004319"/>
    </source>
</evidence>
<comment type="catalytic activity">
    <reaction evidence="1 13">
        <text>[protein]-peptidylproline (omega=180) = [protein]-peptidylproline (omega=0)</text>
        <dbReference type="Rhea" id="RHEA:16237"/>
        <dbReference type="Rhea" id="RHEA-COMP:10747"/>
        <dbReference type="Rhea" id="RHEA-COMP:10748"/>
        <dbReference type="ChEBI" id="CHEBI:83833"/>
        <dbReference type="ChEBI" id="CHEBI:83834"/>
        <dbReference type="EC" id="5.2.1.8"/>
    </reaction>
</comment>
<keyword evidence="10" id="KW-0325">Glycoprotein</keyword>
<dbReference type="GO" id="GO:0046872">
    <property type="term" value="F:metal ion binding"/>
    <property type="evidence" value="ECO:0007669"/>
    <property type="project" value="UniProtKB-KW"/>
</dbReference>
<evidence type="ECO:0000256" key="7">
    <source>
        <dbReference type="ARBA" id="ARBA00022824"/>
    </source>
</evidence>
<dbReference type="PROSITE" id="PS50059">
    <property type="entry name" value="FKBP_PPIASE"/>
    <property type="match status" value="2"/>
</dbReference>
<evidence type="ECO:0000259" key="14">
    <source>
        <dbReference type="PROSITE" id="PS50059"/>
    </source>
</evidence>
<dbReference type="InterPro" id="IPR046357">
    <property type="entry name" value="PPIase_dom_sf"/>
</dbReference>
<evidence type="ECO:0000256" key="1">
    <source>
        <dbReference type="ARBA" id="ARBA00000971"/>
    </source>
</evidence>
<dbReference type="Pfam" id="PF00254">
    <property type="entry name" value="FKBP_C"/>
    <property type="match status" value="2"/>
</dbReference>
<organism evidence="15">
    <name type="scientific">Castor canadensis</name>
    <name type="common">American beaver</name>
    <dbReference type="NCBI Taxonomy" id="51338"/>
    <lineage>
        <taxon>Eukaryota</taxon>
        <taxon>Metazoa</taxon>
        <taxon>Chordata</taxon>
        <taxon>Craniata</taxon>
        <taxon>Vertebrata</taxon>
        <taxon>Euteleostomi</taxon>
        <taxon>Mammalia</taxon>
        <taxon>Eutheria</taxon>
        <taxon>Euarchontoglires</taxon>
        <taxon>Glires</taxon>
        <taxon>Rodentia</taxon>
        <taxon>Castorimorpha</taxon>
        <taxon>Castoridae</taxon>
        <taxon>Castor</taxon>
    </lineage>
</organism>
<dbReference type="Gene3D" id="3.10.50.40">
    <property type="match status" value="2"/>
</dbReference>
<reference evidence="15" key="1">
    <citation type="submission" date="2023-09" db="UniProtKB">
        <authorList>
            <consortium name="Ensembl"/>
        </authorList>
    </citation>
    <scope>IDENTIFICATION</scope>
</reference>
<keyword evidence="6" id="KW-0677">Repeat</keyword>
<evidence type="ECO:0000313" key="15">
    <source>
        <dbReference type="Ensembl" id="ENSCCNP00000015974.1"/>
    </source>
</evidence>
<keyword evidence="7" id="KW-0256">Endoplasmic reticulum</keyword>
<feature type="domain" description="PPIase FKBP-type" evidence="14">
    <location>
        <begin position="72"/>
        <end position="139"/>
    </location>
</feature>
<evidence type="ECO:0000256" key="8">
    <source>
        <dbReference type="ARBA" id="ARBA00022837"/>
    </source>
</evidence>
<evidence type="ECO:0000256" key="3">
    <source>
        <dbReference type="ARBA" id="ARBA00013194"/>
    </source>
</evidence>
<comment type="function">
    <text evidence="12">PPIases accelerate the folding of proteins during protein synthesis.</text>
</comment>
<dbReference type="PANTHER" id="PTHR46046">
    <property type="entry name" value="PEPTIDYLPROLYL ISOMERASE"/>
    <property type="match status" value="1"/>
</dbReference>
<comment type="subcellular location">
    <subcellularLocation>
        <location evidence="2">Endoplasmic reticulum lumen</location>
    </subcellularLocation>
</comment>
<protein>
    <recommendedName>
        <fullName evidence="3 13">peptidylprolyl isomerase</fullName>
        <ecNumber evidence="3 13">5.2.1.8</ecNumber>
    </recommendedName>
</protein>
<evidence type="ECO:0000256" key="13">
    <source>
        <dbReference type="PROSITE-ProRule" id="PRU00277"/>
    </source>
</evidence>
<dbReference type="AlphaFoldDB" id="A0A8C0WV19"/>
<evidence type="ECO:0000256" key="9">
    <source>
        <dbReference type="ARBA" id="ARBA00023110"/>
    </source>
</evidence>
<name>A0A8C0WV19_CASCN</name>
<keyword evidence="9 13" id="KW-0697">Rotamase</keyword>
<evidence type="ECO:0000256" key="11">
    <source>
        <dbReference type="ARBA" id="ARBA00023235"/>
    </source>
</evidence>
<evidence type="ECO:0000256" key="6">
    <source>
        <dbReference type="ARBA" id="ARBA00022737"/>
    </source>
</evidence>